<evidence type="ECO:0000256" key="6">
    <source>
        <dbReference type="ARBA" id="ARBA00022840"/>
    </source>
</evidence>
<comment type="catalytic activity">
    <reaction evidence="7">
        <text>UDP-N-acetyl-alpha-D-muramoyl-L-alanine + D-glutamate + ATP = UDP-N-acetyl-alpha-D-muramoyl-L-alanyl-D-glutamate + ADP + phosphate + H(+)</text>
        <dbReference type="Rhea" id="RHEA:16429"/>
        <dbReference type="ChEBI" id="CHEBI:15378"/>
        <dbReference type="ChEBI" id="CHEBI:29986"/>
        <dbReference type="ChEBI" id="CHEBI:30616"/>
        <dbReference type="ChEBI" id="CHEBI:43474"/>
        <dbReference type="ChEBI" id="CHEBI:83898"/>
        <dbReference type="ChEBI" id="CHEBI:83900"/>
        <dbReference type="ChEBI" id="CHEBI:456216"/>
        <dbReference type="EC" id="6.3.2.9"/>
    </reaction>
</comment>
<dbReference type="InterPro" id="IPR036615">
    <property type="entry name" value="Mur_ligase_C_dom_sf"/>
</dbReference>
<keyword evidence="4 7" id="KW-0436">Ligase</keyword>
<dbReference type="GO" id="GO:0009252">
    <property type="term" value="P:peptidoglycan biosynthetic process"/>
    <property type="evidence" value="ECO:0007669"/>
    <property type="project" value="UniProtKB-UniRule"/>
</dbReference>
<evidence type="ECO:0000313" key="10">
    <source>
        <dbReference type="Proteomes" id="UP000253570"/>
    </source>
</evidence>
<keyword evidence="7" id="KW-0573">Peptidoglycan synthesis</keyword>
<dbReference type="Gene3D" id="3.40.50.720">
    <property type="entry name" value="NAD(P)-binding Rossmann-like Domain"/>
    <property type="match status" value="1"/>
</dbReference>
<dbReference type="InterPro" id="IPR036565">
    <property type="entry name" value="Mur-like_cat_sf"/>
</dbReference>
<evidence type="ECO:0000256" key="5">
    <source>
        <dbReference type="ARBA" id="ARBA00022741"/>
    </source>
</evidence>
<evidence type="ECO:0000256" key="7">
    <source>
        <dbReference type="HAMAP-Rule" id="MF_00639"/>
    </source>
</evidence>
<name>A0A368DPX6_9PROT</name>
<dbReference type="HAMAP" id="MF_00639">
    <property type="entry name" value="MurD"/>
    <property type="match status" value="1"/>
</dbReference>
<dbReference type="SUPFAM" id="SSF51984">
    <property type="entry name" value="MurCD N-terminal domain"/>
    <property type="match status" value="1"/>
</dbReference>
<comment type="similarity">
    <text evidence="7">Belongs to the MurCDEF family.</text>
</comment>
<evidence type="ECO:0000256" key="2">
    <source>
        <dbReference type="ARBA" id="ARBA00004752"/>
    </source>
</evidence>
<dbReference type="Gene3D" id="3.90.190.20">
    <property type="entry name" value="Mur ligase, C-terminal domain"/>
    <property type="match status" value="1"/>
</dbReference>
<dbReference type="InterPro" id="IPR005762">
    <property type="entry name" value="MurD"/>
</dbReference>
<proteinExistence type="inferred from homology"/>
<organism evidence="9 10">
    <name type="scientific">PS1 clade bacterium</name>
    <dbReference type="NCBI Taxonomy" id="2175152"/>
    <lineage>
        <taxon>Bacteria</taxon>
        <taxon>Pseudomonadati</taxon>
        <taxon>Pseudomonadota</taxon>
        <taxon>Alphaproteobacteria</taxon>
        <taxon>PS1 clade</taxon>
    </lineage>
</organism>
<dbReference type="PANTHER" id="PTHR43692:SF1">
    <property type="entry name" value="UDP-N-ACETYLMURAMOYLALANINE--D-GLUTAMATE LIGASE"/>
    <property type="match status" value="1"/>
</dbReference>
<evidence type="ECO:0000313" key="9">
    <source>
        <dbReference type="EMBL" id="RCL73376.1"/>
    </source>
</evidence>
<dbReference type="PANTHER" id="PTHR43692">
    <property type="entry name" value="UDP-N-ACETYLMURAMOYLALANINE--D-GLUTAMATE LIGASE"/>
    <property type="match status" value="1"/>
</dbReference>
<evidence type="ECO:0000256" key="4">
    <source>
        <dbReference type="ARBA" id="ARBA00022598"/>
    </source>
</evidence>
<accession>A0A368DPX6</accession>
<dbReference type="EC" id="6.3.2.9" evidence="7"/>
<comment type="subcellular location">
    <subcellularLocation>
        <location evidence="1 7">Cytoplasm</location>
    </subcellularLocation>
</comment>
<dbReference type="Proteomes" id="UP000253570">
    <property type="component" value="Unassembled WGS sequence"/>
</dbReference>
<dbReference type="Pfam" id="PF08245">
    <property type="entry name" value="Mur_ligase_M"/>
    <property type="match status" value="1"/>
</dbReference>
<keyword evidence="3 7" id="KW-0963">Cytoplasm</keyword>
<protein>
    <recommendedName>
        <fullName evidence="7">UDP-N-acetylmuramoylalanine--D-glutamate ligase</fullName>
        <ecNumber evidence="7">6.3.2.9</ecNumber>
    </recommendedName>
    <alternativeName>
        <fullName evidence="7">D-glutamic acid-adding enzyme</fullName>
    </alternativeName>
    <alternativeName>
        <fullName evidence="7">UDP-N-acetylmuramoyl-L-alanyl-D-glutamate synthetase</fullName>
    </alternativeName>
</protein>
<keyword evidence="7" id="KW-0131">Cell cycle</keyword>
<evidence type="ECO:0000259" key="8">
    <source>
        <dbReference type="Pfam" id="PF08245"/>
    </source>
</evidence>
<dbReference type="GO" id="GO:0008764">
    <property type="term" value="F:UDP-N-acetylmuramoylalanine-D-glutamate ligase activity"/>
    <property type="evidence" value="ECO:0007669"/>
    <property type="project" value="UniProtKB-UniRule"/>
</dbReference>
<comment type="pathway">
    <text evidence="2 7">Cell wall biogenesis; peptidoglycan biosynthesis.</text>
</comment>
<dbReference type="GO" id="GO:0051301">
    <property type="term" value="P:cell division"/>
    <property type="evidence" value="ECO:0007669"/>
    <property type="project" value="UniProtKB-KW"/>
</dbReference>
<comment type="function">
    <text evidence="7">Cell wall formation. Catalyzes the addition of glutamate to the nucleotide precursor UDP-N-acetylmuramoyl-L-alanine (UMA).</text>
</comment>
<evidence type="ECO:0000256" key="1">
    <source>
        <dbReference type="ARBA" id="ARBA00004496"/>
    </source>
</evidence>
<keyword evidence="7" id="KW-0961">Cell wall biogenesis/degradation</keyword>
<keyword evidence="5 7" id="KW-0547">Nucleotide-binding</keyword>
<dbReference type="EMBL" id="QOQD01000007">
    <property type="protein sequence ID" value="RCL73376.1"/>
    <property type="molecule type" value="Genomic_DNA"/>
</dbReference>
<dbReference type="Gene3D" id="3.40.1190.10">
    <property type="entry name" value="Mur-like, catalytic domain"/>
    <property type="match status" value="1"/>
</dbReference>
<dbReference type="GO" id="GO:0005524">
    <property type="term" value="F:ATP binding"/>
    <property type="evidence" value="ECO:0007669"/>
    <property type="project" value="UniProtKB-UniRule"/>
</dbReference>
<keyword evidence="6 7" id="KW-0067">ATP-binding</keyword>
<comment type="caution">
    <text evidence="9">The sequence shown here is derived from an EMBL/GenBank/DDBJ whole genome shotgun (WGS) entry which is preliminary data.</text>
</comment>
<dbReference type="NCBIfam" id="TIGR01087">
    <property type="entry name" value="murD"/>
    <property type="match status" value="1"/>
</dbReference>
<dbReference type="GO" id="GO:0005737">
    <property type="term" value="C:cytoplasm"/>
    <property type="evidence" value="ECO:0007669"/>
    <property type="project" value="UniProtKB-SubCell"/>
</dbReference>
<dbReference type="AlphaFoldDB" id="A0A368DPX6"/>
<dbReference type="GO" id="GO:0008360">
    <property type="term" value="P:regulation of cell shape"/>
    <property type="evidence" value="ECO:0007669"/>
    <property type="project" value="UniProtKB-KW"/>
</dbReference>
<keyword evidence="7" id="KW-0133">Cell shape</keyword>
<sequence length="470" mass="53060">MISLTHRKDQKIFVLGLGLSGKSTVNSLSSGGALVHAWDDNADIRKTYSEFKKILINPDEINIKDYDAIILSPGINFKNPIPHSLVKHARLKNVPILGDIQLFMDELYKRNLKNKVIMVTGTNGKSSTVMLIDHLMKGLNETVQVGGNIGTRSVLEFDLTNEDTIFIIEISSYQIELCHNIKPHIAILLNISPDHIDRHGTFMNYVDIKFDLFSHQDENDFAILGLDGGIISNTIDSKQIRAKRICFVNQYYSKYHYKNDNSKTQKTLYIEKNGGNLQYSLELTGSMNRTINIENISASVACMETLGFQYSEYLSYFQTFKSLKHRSEYIGTHNNIDFINDSKATNAFASKIAIQSFTNVFWILGGIKKYGGIDEIKDSFQNIEKAYLIGQAADSFRDCLMSCGIKYEVCGTLDIALNSAIRDANYIPTKATVLFSPACASFDQFANFEERGNKFCELVNNIKSDKYENY</sequence>
<gene>
    <name evidence="7 9" type="primary">murD</name>
    <name evidence="9" type="ORF">DBW71_03755</name>
</gene>
<dbReference type="GO" id="GO:0071555">
    <property type="term" value="P:cell wall organization"/>
    <property type="evidence" value="ECO:0007669"/>
    <property type="project" value="UniProtKB-KW"/>
</dbReference>
<evidence type="ECO:0000256" key="3">
    <source>
        <dbReference type="ARBA" id="ARBA00022490"/>
    </source>
</evidence>
<dbReference type="SUPFAM" id="SSF53244">
    <property type="entry name" value="MurD-like peptide ligases, peptide-binding domain"/>
    <property type="match status" value="1"/>
</dbReference>
<reference evidence="9 10" key="1">
    <citation type="journal article" date="2018" name="Microbiome">
        <title>Fine metagenomic profile of the Mediterranean stratified and mixed water columns revealed by assembly and recruitment.</title>
        <authorList>
            <person name="Haro-Moreno J.M."/>
            <person name="Lopez-Perez M."/>
            <person name="De La Torre J.R."/>
            <person name="Picazo A."/>
            <person name="Camacho A."/>
            <person name="Rodriguez-Valera F."/>
        </authorList>
    </citation>
    <scope>NUCLEOTIDE SEQUENCE [LARGE SCALE GENOMIC DNA]</scope>
    <source>
        <strain evidence="9">MED-G57</strain>
    </source>
</reference>
<dbReference type="UniPathway" id="UPA00219"/>
<dbReference type="SUPFAM" id="SSF53623">
    <property type="entry name" value="MurD-like peptide ligases, catalytic domain"/>
    <property type="match status" value="1"/>
</dbReference>
<feature type="domain" description="Mur ligase central" evidence="8">
    <location>
        <begin position="119"/>
        <end position="302"/>
    </location>
</feature>
<dbReference type="InterPro" id="IPR013221">
    <property type="entry name" value="Mur_ligase_cen"/>
</dbReference>
<keyword evidence="7" id="KW-0132">Cell division</keyword>
<feature type="binding site" evidence="7">
    <location>
        <begin position="121"/>
        <end position="127"/>
    </location>
    <ligand>
        <name>ATP</name>
        <dbReference type="ChEBI" id="CHEBI:30616"/>
    </ligand>
</feature>